<evidence type="ECO:0000259" key="2">
    <source>
        <dbReference type="Pfam" id="PF03432"/>
    </source>
</evidence>
<comment type="caution">
    <text evidence="3">The sequence shown here is derived from an EMBL/GenBank/DDBJ whole genome shotgun (WGS) entry which is preliminary data.</text>
</comment>
<organism evidence="3 4">
    <name type="scientific">Mucilaginibacter boryungensis</name>
    <dbReference type="NCBI Taxonomy" id="768480"/>
    <lineage>
        <taxon>Bacteria</taxon>
        <taxon>Pseudomonadati</taxon>
        <taxon>Bacteroidota</taxon>
        <taxon>Sphingobacteriia</taxon>
        <taxon>Sphingobacteriales</taxon>
        <taxon>Sphingobacteriaceae</taxon>
        <taxon>Mucilaginibacter</taxon>
    </lineage>
</organism>
<accession>A0ABR9XLK1</accession>
<dbReference type="InterPro" id="IPR005094">
    <property type="entry name" value="Endonuclease_MobA/VirD2"/>
</dbReference>
<evidence type="ECO:0000313" key="3">
    <source>
        <dbReference type="EMBL" id="MBE9668096.1"/>
    </source>
</evidence>
<sequence length="420" mass="47846">MVAVIHSGKSFKRPLNYNEQKVAEGVAVCLEAVNYPKTADQLSFNQKLKRFEKQAALNENTKVNCVHISLNFDPSERLPEDKLKRIAADYMDLIAFGDQPYLVYRHDDAGHPHIHIITTNIRYDGSRIELHNLGKNQSEKARKEIELKYGLLRPEDSKQRQAYELNPVNVQKVLYGKAATKRAVTTVLSKIIPAYKYTSLHELNAILKQYNIVADRGSVQSNIYRNNGLVYRILDEQDNKVGVPIKASDIYNAPTLKNLEAKFGANDAYRQSHKARVKNAIDWTLLKTERPTLSGLMEALKKQGIQVVIRQNEARQIYGITYVDHQTKCVFNGSDLGKQYSAKAIQDRCGTSENGNTEKPFQKEKAGENQDAVNGTLRFPNTVDLNVVDELLRQEYTGDTMPFDLKRHKKKKRKRLSNDQ</sequence>
<protein>
    <submittedName>
        <fullName evidence="3">Relaxase/mobilization nuclease domain-containing protein</fullName>
    </submittedName>
</protein>
<dbReference type="EMBL" id="JADFFM010000002">
    <property type="protein sequence ID" value="MBE9668096.1"/>
    <property type="molecule type" value="Genomic_DNA"/>
</dbReference>
<keyword evidence="4" id="KW-1185">Reference proteome</keyword>
<feature type="compositionally biased region" description="Polar residues" evidence="1">
    <location>
        <begin position="349"/>
        <end position="359"/>
    </location>
</feature>
<gene>
    <name evidence="3" type="ORF">IRJ18_17125</name>
</gene>
<evidence type="ECO:0000256" key="1">
    <source>
        <dbReference type="SAM" id="MobiDB-lite"/>
    </source>
</evidence>
<dbReference type="Pfam" id="PF03432">
    <property type="entry name" value="Relaxase"/>
    <property type="match status" value="1"/>
</dbReference>
<dbReference type="Proteomes" id="UP000632774">
    <property type="component" value="Unassembled WGS sequence"/>
</dbReference>
<feature type="region of interest" description="Disordered" evidence="1">
    <location>
        <begin position="400"/>
        <end position="420"/>
    </location>
</feature>
<feature type="region of interest" description="Disordered" evidence="1">
    <location>
        <begin position="349"/>
        <end position="371"/>
    </location>
</feature>
<evidence type="ECO:0000313" key="4">
    <source>
        <dbReference type="Proteomes" id="UP000632774"/>
    </source>
</evidence>
<proteinExistence type="predicted"/>
<feature type="domain" description="MobA/VirD2-like nuclease" evidence="2">
    <location>
        <begin position="42"/>
        <end position="151"/>
    </location>
</feature>
<name>A0ABR9XLK1_9SPHI</name>
<feature type="compositionally biased region" description="Basic residues" evidence="1">
    <location>
        <begin position="406"/>
        <end position="420"/>
    </location>
</feature>
<reference evidence="3 4" key="1">
    <citation type="submission" date="2020-10" db="EMBL/GenBank/DDBJ databases">
        <title>Mucilaginibacter mali sp. nov., isolated from rhizosphere soil of apple orchard.</title>
        <authorList>
            <person name="Lee J.-S."/>
            <person name="Kim H.S."/>
            <person name="Kim J.-S."/>
        </authorList>
    </citation>
    <scope>NUCLEOTIDE SEQUENCE [LARGE SCALE GENOMIC DNA]</scope>
    <source>
        <strain evidence="3 4">KCTC 23157</strain>
    </source>
</reference>